<evidence type="ECO:0000256" key="6">
    <source>
        <dbReference type="ARBA" id="ARBA00049880"/>
    </source>
</evidence>
<reference evidence="8 9" key="1">
    <citation type="submission" date="2019-03" db="EMBL/GenBank/DDBJ databases">
        <title>Genomic Encyclopedia of Archaeal and Bacterial Type Strains, Phase II (KMG-II): from individual species to whole genera.</title>
        <authorList>
            <person name="Goeker M."/>
        </authorList>
    </citation>
    <scope>NUCLEOTIDE SEQUENCE [LARGE SCALE GENOMIC DNA]</scope>
    <source>
        <strain evidence="8 9">DSM 15388</strain>
    </source>
</reference>
<evidence type="ECO:0000256" key="4">
    <source>
        <dbReference type="ARBA" id="ARBA00022679"/>
    </source>
</evidence>
<comment type="caution">
    <text evidence="8">The sequence shown here is derived from an EMBL/GenBank/DDBJ whole genome shotgun (WGS) entry which is preliminary data.</text>
</comment>
<name>A0A4V2UJ58_9GAMM</name>
<dbReference type="InterPro" id="IPR000182">
    <property type="entry name" value="GNAT_dom"/>
</dbReference>
<evidence type="ECO:0000259" key="7">
    <source>
        <dbReference type="Pfam" id="PF00583"/>
    </source>
</evidence>
<dbReference type="CDD" id="cd04301">
    <property type="entry name" value="NAT_SF"/>
    <property type="match status" value="1"/>
</dbReference>
<dbReference type="SUPFAM" id="SSF55729">
    <property type="entry name" value="Acyl-CoA N-acyltransferases (Nat)"/>
    <property type="match status" value="1"/>
</dbReference>
<keyword evidence="5" id="KW-0012">Acyltransferase</keyword>
<keyword evidence="4" id="KW-0808">Transferase</keyword>
<comment type="similarity">
    <text evidence="1">Belongs to the acetyltransferase family. GNAT subfamily.</text>
</comment>
<evidence type="ECO:0000256" key="5">
    <source>
        <dbReference type="ARBA" id="ARBA00023315"/>
    </source>
</evidence>
<protein>
    <recommendedName>
        <fullName evidence="7">N-acetyltransferase domain-containing protein</fullName>
    </recommendedName>
</protein>
<dbReference type="PANTHER" id="PTHR36449:SF1">
    <property type="entry name" value="ACETYLTRANSFERASE"/>
    <property type="match status" value="1"/>
</dbReference>
<dbReference type="Pfam" id="PF00583">
    <property type="entry name" value="Acetyltransf_1"/>
    <property type="match status" value="1"/>
</dbReference>
<keyword evidence="3" id="KW-1277">Toxin-antitoxin system</keyword>
<evidence type="ECO:0000313" key="9">
    <source>
        <dbReference type="Proteomes" id="UP000295793"/>
    </source>
</evidence>
<dbReference type="AlphaFoldDB" id="A0A4V2UJ58"/>
<keyword evidence="9" id="KW-1185">Reference proteome</keyword>
<dbReference type="EMBL" id="SLZR01000015">
    <property type="protein sequence ID" value="TCS38760.1"/>
    <property type="molecule type" value="Genomic_DNA"/>
</dbReference>
<evidence type="ECO:0000256" key="1">
    <source>
        <dbReference type="ARBA" id="ARBA00009342"/>
    </source>
</evidence>
<dbReference type="InterPro" id="IPR016181">
    <property type="entry name" value="Acyl_CoA_acyltransferase"/>
</dbReference>
<proteinExistence type="inferred from homology"/>
<keyword evidence="2" id="KW-0678">Repressor</keyword>
<feature type="domain" description="N-acetyltransferase" evidence="7">
    <location>
        <begin position="61"/>
        <end position="96"/>
    </location>
</feature>
<dbReference type="PANTHER" id="PTHR36449">
    <property type="entry name" value="ACETYLTRANSFERASE-RELATED"/>
    <property type="match status" value="1"/>
</dbReference>
<organism evidence="8 9">
    <name type="scientific">Reinekea marinisedimentorum</name>
    <dbReference type="NCBI Taxonomy" id="230495"/>
    <lineage>
        <taxon>Bacteria</taxon>
        <taxon>Pseudomonadati</taxon>
        <taxon>Pseudomonadota</taxon>
        <taxon>Gammaproteobacteria</taxon>
        <taxon>Oceanospirillales</taxon>
        <taxon>Saccharospirillaceae</taxon>
        <taxon>Reinekea</taxon>
    </lineage>
</organism>
<dbReference type="Proteomes" id="UP000295793">
    <property type="component" value="Unassembled WGS sequence"/>
</dbReference>
<accession>A0A4V2UJ58</accession>
<comment type="catalytic activity">
    <reaction evidence="6">
        <text>glycyl-tRNA(Gly) + acetyl-CoA = N-acetylglycyl-tRNA(Gly) + CoA + H(+)</text>
        <dbReference type="Rhea" id="RHEA:81867"/>
        <dbReference type="Rhea" id="RHEA-COMP:9683"/>
        <dbReference type="Rhea" id="RHEA-COMP:19766"/>
        <dbReference type="ChEBI" id="CHEBI:15378"/>
        <dbReference type="ChEBI" id="CHEBI:57287"/>
        <dbReference type="ChEBI" id="CHEBI:57288"/>
        <dbReference type="ChEBI" id="CHEBI:78522"/>
        <dbReference type="ChEBI" id="CHEBI:232036"/>
    </reaction>
</comment>
<evidence type="ECO:0000313" key="8">
    <source>
        <dbReference type="EMBL" id="TCS38760.1"/>
    </source>
</evidence>
<sequence>MKSLTEYVVRHREAGISKTILLPASEDESQTCCYYTLTHSEIKREALPKSLAKRLPFYPIPVMLIAQFAVHKNSQRQGLGKMMLIRALEHAYEINKYLPSFAVIVDTLGDGVESFYAQYDFQKLNIHSHRTRLFLPMKTVAQLCEV</sequence>
<dbReference type="GO" id="GO:0016747">
    <property type="term" value="F:acyltransferase activity, transferring groups other than amino-acyl groups"/>
    <property type="evidence" value="ECO:0007669"/>
    <property type="project" value="InterPro"/>
</dbReference>
<dbReference type="Gene3D" id="3.40.630.30">
    <property type="match status" value="1"/>
</dbReference>
<evidence type="ECO:0000256" key="2">
    <source>
        <dbReference type="ARBA" id="ARBA00022491"/>
    </source>
</evidence>
<evidence type="ECO:0000256" key="3">
    <source>
        <dbReference type="ARBA" id="ARBA00022649"/>
    </source>
</evidence>
<gene>
    <name evidence="8" type="ORF">BCF53_11534</name>
</gene>